<feature type="region of interest" description="Disordered" evidence="1">
    <location>
        <begin position="519"/>
        <end position="576"/>
    </location>
</feature>
<dbReference type="AlphaFoldDB" id="D7FQY1"/>
<dbReference type="SUPFAM" id="SSF52540">
    <property type="entry name" value="P-loop containing nucleoside triphosphate hydrolases"/>
    <property type="match status" value="1"/>
</dbReference>
<protein>
    <recommendedName>
        <fullName evidence="4">SH2 domain-containing protein</fullName>
    </recommendedName>
</protein>
<dbReference type="InterPro" id="IPR036860">
    <property type="entry name" value="SH2_dom_sf"/>
</dbReference>
<name>D7FQY1_ECTSI</name>
<evidence type="ECO:0000313" key="2">
    <source>
        <dbReference type="EMBL" id="CBJ26135.1"/>
    </source>
</evidence>
<dbReference type="EMBL" id="FN648387">
    <property type="protein sequence ID" value="CBJ26135.1"/>
    <property type="molecule type" value="Genomic_DNA"/>
</dbReference>
<proteinExistence type="predicted"/>
<keyword evidence="3" id="KW-1185">Reference proteome</keyword>
<dbReference type="STRING" id="2880.D7FQY1"/>
<feature type="compositionally biased region" description="Basic and acidic residues" evidence="1">
    <location>
        <begin position="544"/>
        <end position="566"/>
    </location>
</feature>
<evidence type="ECO:0000313" key="3">
    <source>
        <dbReference type="Proteomes" id="UP000002630"/>
    </source>
</evidence>
<dbReference type="Gene3D" id="3.40.50.300">
    <property type="entry name" value="P-loop containing nucleotide triphosphate hydrolases"/>
    <property type="match status" value="1"/>
</dbReference>
<accession>D7FQY1</accession>
<reference evidence="2 3" key="1">
    <citation type="journal article" date="2010" name="Nature">
        <title>The Ectocarpus genome and the independent evolution of multicellularity in brown algae.</title>
        <authorList>
            <person name="Cock J.M."/>
            <person name="Sterck L."/>
            <person name="Rouze P."/>
            <person name="Scornet D."/>
            <person name="Allen A.E."/>
            <person name="Amoutzias G."/>
            <person name="Anthouard V."/>
            <person name="Artiguenave F."/>
            <person name="Aury J.M."/>
            <person name="Badger J.H."/>
            <person name="Beszteri B."/>
            <person name="Billiau K."/>
            <person name="Bonnet E."/>
            <person name="Bothwell J.H."/>
            <person name="Bowler C."/>
            <person name="Boyen C."/>
            <person name="Brownlee C."/>
            <person name="Carrano C.J."/>
            <person name="Charrier B."/>
            <person name="Cho G.Y."/>
            <person name="Coelho S.M."/>
            <person name="Collen J."/>
            <person name="Corre E."/>
            <person name="Da Silva C."/>
            <person name="Delage L."/>
            <person name="Delaroque N."/>
            <person name="Dittami S.M."/>
            <person name="Doulbeau S."/>
            <person name="Elias M."/>
            <person name="Farnham G."/>
            <person name="Gachon C.M."/>
            <person name="Gschloessl B."/>
            <person name="Heesch S."/>
            <person name="Jabbari K."/>
            <person name="Jubin C."/>
            <person name="Kawai H."/>
            <person name="Kimura K."/>
            <person name="Kloareg B."/>
            <person name="Kupper F.C."/>
            <person name="Lang D."/>
            <person name="Le Bail A."/>
            <person name="Leblanc C."/>
            <person name="Lerouge P."/>
            <person name="Lohr M."/>
            <person name="Lopez P.J."/>
            <person name="Martens C."/>
            <person name="Maumus F."/>
            <person name="Michel G."/>
            <person name="Miranda-Saavedra D."/>
            <person name="Morales J."/>
            <person name="Moreau H."/>
            <person name="Motomura T."/>
            <person name="Nagasato C."/>
            <person name="Napoli C.A."/>
            <person name="Nelson D.R."/>
            <person name="Nyvall-Collen P."/>
            <person name="Peters A.F."/>
            <person name="Pommier C."/>
            <person name="Potin P."/>
            <person name="Poulain J."/>
            <person name="Quesneville H."/>
            <person name="Read B."/>
            <person name="Rensing S.A."/>
            <person name="Ritter A."/>
            <person name="Rousvoal S."/>
            <person name="Samanta M."/>
            <person name="Samson G."/>
            <person name="Schroeder D.C."/>
            <person name="Segurens B."/>
            <person name="Strittmatter M."/>
            <person name="Tonon T."/>
            <person name="Tregear J.W."/>
            <person name="Valentin K."/>
            <person name="von Dassow P."/>
            <person name="Yamagishi T."/>
            <person name="Van de Peer Y."/>
            <person name="Wincker P."/>
        </authorList>
    </citation>
    <scope>NUCLEOTIDE SEQUENCE [LARGE SCALE GENOMIC DNA]</scope>
    <source>
        <strain evidence="3">Ec32 / CCAP1310/4</strain>
    </source>
</reference>
<dbReference type="Gene3D" id="3.30.505.10">
    <property type="entry name" value="SH2 domain"/>
    <property type="match status" value="1"/>
</dbReference>
<evidence type="ECO:0008006" key="4">
    <source>
        <dbReference type="Google" id="ProtNLM"/>
    </source>
</evidence>
<organism evidence="2 3">
    <name type="scientific">Ectocarpus siliculosus</name>
    <name type="common">Brown alga</name>
    <name type="synonym">Conferva siliculosa</name>
    <dbReference type="NCBI Taxonomy" id="2880"/>
    <lineage>
        <taxon>Eukaryota</taxon>
        <taxon>Sar</taxon>
        <taxon>Stramenopiles</taxon>
        <taxon>Ochrophyta</taxon>
        <taxon>PX clade</taxon>
        <taxon>Phaeophyceae</taxon>
        <taxon>Ectocarpales</taxon>
        <taxon>Ectocarpaceae</taxon>
        <taxon>Ectocarpus</taxon>
    </lineage>
</organism>
<dbReference type="CDD" id="cd00173">
    <property type="entry name" value="SH2"/>
    <property type="match status" value="1"/>
</dbReference>
<evidence type="ECO:0000256" key="1">
    <source>
        <dbReference type="SAM" id="MobiDB-lite"/>
    </source>
</evidence>
<sequence length="797" mass="88342">MYSPYGKTTRRSGCLLAHLFAAPLVREVGVGEEKEDGGIVGIKQENYGRERDVITRALADANRAIAFVSEVADGRNFLMNLTGCRVLHFTWNGDGDQEKVIFEKPNGLAAPVTEDWLQNTCGGQKDKLPELVVLTAASAKLVAGVFIRAGISNVVAVDTSGDDAVTLSFVRSFYLSLAQGFTLRDSFDAGVQSLPDGQEDRCVLLPANGEHWLSPFDDAESGTFTYRVPHSPSKMKMSKKKKISSFRGREIPVQEVYMHMVQHSKVITISGRPGIGKTEVALRACEYARERCLFIETFFVSLQDKTTGTPITTLKEVAARIANAFGISKQEIQDHTEGFLGCIQHKCGLQKGDLLLVLDGCSPYFVNERDEKIKLSSVVEQLCPRVSNLQYIVTVVTQVGIAKEKVVNIGRLGELAAAELFVASAPRKVTVEELRGGMVVSGPHVQLAECMRLFAGGVIMSALRRHPGAIVASSGMLEQWHLLTNEDDYLQDIAVQLQRYEKLEQEFARRLQECPQTQSDSVIEREWGRQSRPERPSRQSSSLVKDRCPPHHDPRRVPSIPRKQDASKSPPPALATTELRTTNGEFWWRLALEKHTGEVGAISQTIPWEALCRHSLASYFVEVLGDEGRDRPLLNDDFNALGNNPALWDPYRAPGSVQGGIASRQEFLGTFWPWFKAATLLLKRTGCWGFQKYPVICGLSTTRFDGMKLLQGRPAGTFLLRLSSKPGALAAMYVKPMQELGNVLIKSSADPVNHRKFEIEYGSETMIAPLKQLIEIIPKWTHLFPDTPKHEALAGVR</sequence>
<feature type="compositionally biased region" description="Basic and acidic residues" evidence="1">
    <location>
        <begin position="522"/>
        <end position="537"/>
    </location>
</feature>
<gene>
    <name evidence="2" type="ORF">Esi_0021_0105</name>
</gene>
<dbReference type="InterPro" id="IPR027417">
    <property type="entry name" value="P-loop_NTPase"/>
</dbReference>
<dbReference type="Proteomes" id="UP000002630">
    <property type="component" value="Linkage Group LG14"/>
</dbReference>
<dbReference type="OrthoDB" id="192148at2759"/>